<feature type="domain" description="DUF4178" evidence="1">
    <location>
        <begin position="58"/>
        <end position="194"/>
    </location>
</feature>
<keyword evidence="3" id="KW-1185">Reference proteome</keyword>
<organism evidence="2 3">
    <name type="scientific">Uliginosibacterium silvisoli</name>
    <dbReference type="NCBI Taxonomy" id="3114758"/>
    <lineage>
        <taxon>Bacteria</taxon>
        <taxon>Pseudomonadati</taxon>
        <taxon>Pseudomonadota</taxon>
        <taxon>Betaproteobacteria</taxon>
        <taxon>Rhodocyclales</taxon>
        <taxon>Zoogloeaceae</taxon>
        <taxon>Uliginosibacterium</taxon>
    </lineage>
</organism>
<sequence>MYQVACPSCGAPVQFRSAASVMAVCGYCQSTLLRDADAVRDIGKMSAVLEDYSPIQINTSGMFEGKRFGVVGRIQLEYADGYWNEWYALFDDGTACWLSDASGKYTLTVQSTNVPREVPVFERIQPGGRLSFDNVGYIAADVRTARCTGGQGELPFKVGEGWEAKLADYRNGQRFVTLDYSDGATPVIYTGKAVTLESMACQLLREDTQILQSAGKLRGSTANLECPNCGASIAYRPGLAQHLVCQTCHAEVGARAGQVEVLAKNEELEQRTTTLVLGDVAKIGGAEWTLIGLMECRETGEESSMWVEYLLHNPQKGFQWIVESMEGWDLVTVLDEWPEAAGGSQLRLRGQVFSKLYDYGSEVTWAAGAFNWRVHIGDRVSVSDYKQGIMTLTAERSSSELNWSLAKRVAARDVLGWFGKASQAAVLPRERAASLAADSGDTGSQLRKVAWIFTALIVLLNLPFLFRNGFDSIEIPILGLVALWFPVLKFASNSDGDDD</sequence>
<dbReference type="InterPro" id="IPR025235">
    <property type="entry name" value="DUF4178"/>
</dbReference>
<gene>
    <name evidence="2" type="ORF">VVD49_05510</name>
</gene>
<dbReference type="Pfam" id="PF13785">
    <property type="entry name" value="DUF4178"/>
    <property type="match status" value="2"/>
</dbReference>
<accession>A0ABU6K2A4</accession>
<evidence type="ECO:0000313" key="3">
    <source>
        <dbReference type="Proteomes" id="UP001331561"/>
    </source>
</evidence>
<protein>
    <submittedName>
        <fullName evidence="2">DUF4178 domain-containing protein</fullName>
    </submittedName>
</protein>
<evidence type="ECO:0000259" key="1">
    <source>
        <dbReference type="Pfam" id="PF13785"/>
    </source>
</evidence>
<evidence type="ECO:0000313" key="2">
    <source>
        <dbReference type="EMBL" id="MEC5385170.1"/>
    </source>
</evidence>
<name>A0ABU6K2A4_9RHOO</name>
<proteinExistence type="predicted"/>
<dbReference type="Proteomes" id="UP001331561">
    <property type="component" value="Unassembled WGS sequence"/>
</dbReference>
<feature type="domain" description="DUF4178" evidence="1">
    <location>
        <begin position="277"/>
        <end position="409"/>
    </location>
</feature>
<reference evidence="2 3" key="1">
    <citation type="submission" date="2024-01" db="EMBL/GenBank/DDBJ databases">
        <title>Uliginosibacterium soil sp. nov.</title>
        <authorList>
            <person name="Lv Y."/>
        </authorList>
    </citation>
    <scope>NUCLEOTIDE SEQUENCE [LARGE SCALE GENOMIC DNA]</scope>
    <source>
        <strain evidence="2 3">H3</strain>
    </source>
</reference>
<comment type="caution">
    <text evidence="2">The sequence shown here is derived from an EMBL/GenBank/DDBJ whole genome shotgun (WGS) entry which is preliminary data.</text>
</comment>
<dbReference type="EMBL" id="JAYXHS010000001">
    <property type="protein sequence ID" value="MEC5385170.1"/>
    <property type="molecule type" value="Genomic_DNA"/>
</dbReference>
<dbReference type="RefSeq" id="WP_327598132.1">
    <property type="nucleotide sequence ID" value="NZ_JAYXHS010000001.1"/>
</dbReference>